<feature type="region of interest" description="Disordered" evidence="3">
    <location>
        <begin position="392"/>
        <end position="430"/>
    </location>
</feature>
<evidence type="ECO:0000256" key="1">
    <source>
        <dbReference type="ARBA" id="ARBA00023125"/>
    </source>
</evidence>
<comment type="caution">
    <text evidence="5">The sequence shown here is derived from an EMBL/GenBank/DDBJ whole genome shotgun (WGS) entry which is preliminary data.</text>
</comment>
<dbReference type="PANTHER" id="PTHR33400:SF9">
    <property type="entry name" value="C3H1-TYPE DOMAIN-CONTAINING PROTEIN"/>
    <property type="match status" value="1"/>
</dbReference>
<protein>
    <recommendedName>
        <fullName evidence="4">C3H1-type domain-containing protein</fullName>
    </recommendedName>
</protein>
<dbReference type="GO" id="GO:0003677">
    <property type="term" value="F:DNA binding"/>
    <property type="evidence" value="ECO:0007669"/>
    <property type="project" value="UniProtKB-KW"/>
</dbReference>
<name>A0A7J7CVN7_TRIWF</name>
<dbReference type="InParanoid" id="A0A7J7CVN7"/>
<evidence type="ECO:0000256" key="2">
    <source>
        <dbReference type="PROSITE-ProRule" id="PRU00723"/>
    </source>
</evidence>
<keyword evidence="6" id="KW-1185">Reference proteome</keyword>
<reference evidence="5 6" key="1">
    <citation type="journal article" date="2020" name="Nat. Commun.">
        <title>Genome of Tripterygium wilfordii and identification of cytochrome P450 involved in triptolide biosynthesis.</title>
        <authorList>
            <person name="Tu L."/>
            <person name="Su P."/>
            <person name="Zhang Z."/>
            <person name="Gao L."/>
            <person name="Wang J."/>
            <person name="Hu T."/>
            <person name="Zhou J."/>
            <person name="Zhang Y."/>
            <person name="Zhao Y."/>
            <person name="Liu Y."/>
            <person name="Song Y."/>
            <person name="Tong Y."/>
            <person name="Lu Y."/>
            <person name="Yang J."/>
            <person name="Xu C."/>
            <person name="Jia M."/>
            <person name="Peters R.J."/>
            <person name="Huang L."/>
            <person name="Gao W."/>
        </authorList>
    </citation>
    <scope>NUCLEOTIDE SEQUENCE [LARGE SCALE GENOMIC DNA]</scope>
    <source>
        <strain evidence="6">cv. XIE 37</strain>
        <tissue evidence="5">Leaf</tissue>
    </source>
</reference>
<feature type="compositionally biased region" description="Polar residues" evidence="3">
    <location>
        <begin position="392"/>
        <end position="403"/>
    </location>
</feature>
<evidence type="ECO:0000313" key="5">
    <source>
        <dbReference type="EMBL" id="KAF5738131.1"/>
    </source>
</evidence>
<sequence length="723" mass="79537">MRLETNLSRKRNRASWAGGNPCQVKLFLAKDSHSDVSDERLQGQLKSSGMLCPPKVGAVLSHCHVRSSGLWRSNDMESQAHFPGSKGCPNVCDKPFRIPQIKWKCPPKFIMRHNWLVAAGEESLERDSQKLREMRLPEAVYPSLSHIPPSPSVSLDIEDQHYDDSLTPEVPLINEEEEAIVIPSDLVAPLNTSTADHLPAGPQHLSSSKTPNTLAFEPAANQKPTSGLLHDVGEKCSPKTLPACQKPSSELLRALDIPAPELLTDLITAAEAAVTAIVKSKEEGSMIDTDLLIKIFSDPIMIQQLMKENGASSGTDTPTLSSKPLTGLVSASYPKPEMVLSPMPATRSSHDVQVRPTVTRMSPQAQLRSITRMSPQSQLQPTVIRMSPQPQLRPTITRTSPQPQLRPVVTTMSPQPQLRPVVTRTSPQPQLQQTVTMMSQPQLQPTVTMMSPQPQLRPTVTRMSPQPQLQPMVTRMSPQPQLQPVVTMMSPQPQLRPMVTRMSPQPQLRPTVTMMSPQPQLRPTVTWTSPQLGYMPVSGVDFGVKQVAPSVPLVGPEPSRVLPPYPLVGMEIGNMFLKPNGMEANLPAMSVQTGSFPVTSFTAMNPSSLHRSPVQSNGFPVPSFVGMQNNQVKNKDYIKSLIREHGVQQEEPQVGHIPPYTASHHNLEREFKPKIQKPCIFFKSSRGCRNGVSCQFLHETCSSTLEAPNPKRMKLGLGGNVKS</sequence>
<feature type="domain" description="C3H1-type" evidence="4">
    <location>
        <begin position="673"/>
        <end position="701"/>
    </location>
</feature>
<keyword evidence="2" id="KW-0862">Zinc</keyword>
<dbReference type="GO" id="GO:0008270">
    <property type="term" value="F:zinc ion binding"/>
    <property type="evidence" value="ECO:0007669"/>
    <property type="project" value="UniProtKB-KW"/>
</dbReference>
<dbReference type="OrthoDB" id="1928519at2759"/>
<evidence type="ECO:0000259" key="4">
    <source>
        <dbReference type="PROSITE" id="PS50103"/>
    </source>
</evidence>
<dbReference type="PANTHER" id="PTHR33400">
    <property type="entry name" value="ZINC FINGER CCCH DOMAIN-CONTAINING PROTEIN 6-RELATED"/>
    <property type="match status" value="1"/>
</dbReference>
<keyword evidence="2" id="KW-0863">Zinc-finger</keyword>
<dbReference type="AlphaFoldDB" id="A0A7J7CVN7"/>
<evidence type="ECO:0000313" key="6">
    <source>
        <dbReference type="Proteomes" id="UP000593562"/>
    </source>
</evidence>
<evidence type="ECO:0000256" key="3">
    <source>
        <dbReference type="SAM" id="MobiDB-lite"/>
    </source>
</evidence>
<keyword evidence="1" id="KW-0238">DNA-binding</keyword>
<proteinExistence type="predicted"/>
<dbReference type="InterPro" id="IPR000571">
    <property type="entry name" value="Znf_CCCH"/>
</dbReference>
<accession>A0A7J7CVN7</accession>
<dbReference type="PROSITE" id="PS50103">
    <property type="entry name" value="ZF_C3H1"/>
    <property type="match status" value="1"/>
</dbReference>
<organism evidence="5 6">
    <name type="scientific">Tripterygium wilfordii</name>
    <name type="common">Thunder God vine</name>
    <dbReference type="NCBI Taxonomy" id="458696"/>
    <lineage>
        <taxon>Eukaryota</taxon>
        <taxon>Viridiplantae</taxon>
        <taxon>Streptophyta</taxon>
        <taxon>Embryophyta</taxon>
        <taxon>Tracheophyta</taxon>
        <taxon>Spermatophyta</taxon>
        <taxon>Magnoliopsida</taxon>
        <taxon>eudicotyledons</taxon>
        <taxon>Gunneridae</taxon>
        <taxon>Pentapetalae</taxon>
        <taxon>rosids</taxon>
        <taxon>fabids</taxon>
        <taxon>Celastrales</taxon>
        <taxon>Celastraceae</taxon>
        <taxon>Tripterygium</taxon>
    </lineage>
</organism>
<keyword evidence="2" id="KW-0479">Metal-binding</keyword>
<dbReference type="Proteomes" id="UP000593562">
    <property type="component" value="Unassembled WGS sequence"/>
</dbReference>
<feature type="zinc finger region" description="C3H1-type" evidence="2">
    <location>
        <begin position="673"/>
        <end position="701"/>
    </location>
</feature>
<dbReference type="EMBL" id="JAAARO010000013">
    <property type="protein sequence ID" value="KAF5738131.1"/>
    <property type="molecule type" value="Genomic_DNA"/>
</dbReference>
<gene>
    <name evidence="5" type="ORF">HS088_TW13G01026</name>
</gene>